<evidence type="ECO:0000313" key="1">
    <source>
        <dbReference type="EMBL" id="KAK8881891.1"/>
    </source>
</evidence>
<keyword evidence="2" id="KW-1185">Reference proteome</keyword>
<sequence length="171" mass="19856">MTNYFSPENFKKLEFNSPLEADSELRIMAKKNGFEISAKDIIISGFCRYYCHKGGKKRGKNSNKTDCPFCFRTIMSVNDDGSTFVKIDEAYQCLEHNHALIQQMYTLQLANNEVKEMVQNMINSDISPVKIRKFLFNQGINDVSTLQIRQMQMKFTKDEAFSETDELIKYV</sequence>
<gene>
    <name evidence="1" type="ORF">M9Y10_044528</name>
</gene>
<organism evidence="1 2">
    <name type="scientific">Tritrichomonas musculus</name>
    <dbReference type="NCBI Taxonomy" id="1915356"/>
    <lineage>
        <taxon>Eukaryota</taxon>
        <taxon>Metamonada</taxon>
        <taxon>Parabasalia</taxon>
        <taxon>Tritrichomonadida</taxon>
        <taxon>Tritrichomonadidae</taxon>
        <taxon>Tritrichomonas</taxon>
    </lineage>
</organism>
<protein>
    <submittedName>
        <fullName evidence="1">Uncharacterized protein</fullName>
    </submittedName>
</protein>
<accession>A0ABR2JSM5</accession>
<dbReference type="EMBL" id="JAPFFF010000009">
    <property type="protein sequence ID" value="KAK8881891.1"/>
    <property type="molecule type" value="Genomic_DNA"/>
</dbReference>
<name>A0ABR2JSM5_9EUKA</name>
<reference evidence="1 2" key="1">
    <citation type="submission" date="2024-04" db="EMBL/GenBank/DDBJ databases">
        <title>Tritrichomonas musculus Genome.</title>
        <authorList>
            <person name="Alves-Ferreira E."/>
            <person name="Grigg M."/>
            <person name="Lorenzi H."/>
            <person name="Galac M."/>
        </authorList>
    </citation>
    <scope>NUCLEOTIDE SEQUENCE [LARGE SCALE GENOMIC DNA]</scope>
    <source>
        <strain evidence="1 2">EAF2021</strain>
    </source>
</reference>
<evidence type="ECO:0000313" key="2">
    <source>
        <dbReference type="Proteomes" id="UP001470230"/>
    </source>
</evidence>
<comment type="caution">
    <text evidence="1">The sequence shown here is derived from an EMBL/GenBank/DDBJ whole genome shotgun (WGS) entry which is preliminary data.</text>
</comment>
<dbReference type="Proteomes" id="UP001470230">
    <property type="component" value="Unassembled WGS sequence"/>
</dbReference>
<proteinExistence type="predicted"/>